<dbReference type="SUPFAM" id="SSF90123">
    <property type="entry name" value="ABC transporter transmembrane region"/>
    <property type="match status" value="1"/>
</dbReference>
<accession>A0ABT1HWA8</accession>
<proteinExistence type="predicted"/>
<evidence type="ECO:0000256" key="3">
    <source>
        <dbReference type="ARBA" id="ARBA00022741"/>
    </source>
</evidence>
<evidence type="ECO:0000259" key="8">
    <source>
        <dbReference type="PROSITE" id="PS50893"/>
    </source>
</evidence>
<dbReference type="SUPFAM" id="SSF52540">
    <property type="entry name" value="P-loop containing nucleoside triphosphate hydrolases"/>
    <property type="match status" value="1"/>
</dbReference>
<dbReference type="PROSITE" id="PS50929">
    <property type="entry name" value="ABC_TM1F"/>
    <property type="match status" value="1"/>
</dbReference>
<reference evidence="10 11" key="1">
    <citation type="submission" date="2022-06" db="EMBL/GenBank/DDBJ databases">
        <title>Genomic Encyclopedia of Archaeal and Bacterial Type Strains, Phase II (KMG-II): from individual species to whole genera.</title>
        <authorList>
            <person name="Goeker M."/>
        </authorList>
    </citation>
    <scope>NUCLEOTIDE SEQUENCE [LARGE SCALE GENOMIC DNA]</scope>
    <source>
        <strain evidence="10 11">DSM 40477</strain>
    </source>
</reference>
<dbReference type="InterPro" id="IPR027417">
    <property type="entry name" value="P-loop_NTPase"/>
</dbReference>
<dbReference type="EMBL" id="JAMTCP010000020">
    <property type="protein sequence ID" value="MCP2259791.1"/>
    <property type="molecule type" value="Genomic_DNA"/>
</dbReference>
<keyword evidence="11" id="KW-1185">Reference proteome</keyword>
<evidence type="ECO:0000256" key="7">
    <source>
        <dbReference type="SAM" id="Phobius"/>
    </source>
</evidence>
<dbReference type="InterPro" id="IPR017871">
    <property type="entry name" value="ABC_transporter-like_CS"/>
</dbReference>
<evidence type="ECO:0000256" key="4">
    <source>
        <dbReference type="ARBA" id="ARBA00022840"/>
    </source>
</evidence>
<dbReference type="GO" id="GO:0005524">
    <property type="term" value="F:ATP binding"/>
    <property type="evidence" value="ECO:0007669"/>
    <property type="project" value="UniProtKB-KW"/>
</dbReference>
<dbReference type="RefSeq" id="WP_253670676.1">
    <property type="nucleotide sequence ID" value="NZ_JAMTCP010000020.1"/>
</dbReference>
<dbReference type="Pfam" id="PF00005">
    <property type="entry name" value="ABC_tran"/>
    <property type="match status" value="1"/>
</dbReference>
<evidence type="ECO:0000313" key="11">
    <source>
        <dbReference type="Proteomes" id="UP001205311"/>
    </source>
</evidence>
<feature type="domain" description="ABC transporter" evidence="8">
    <location>
        <begin position="331"/>
        <end position="567"/>
    </location>
</feature>
<keyword evidence="2 7" id="KW-0812">Transmembrane</keyword>
<dbReference type="PROSITE" id="PS00211">
    <property type="entry name" value="ABC_TRANSPORTER_1"/>
    <property type="match status" value="1"/>
</dbReference>
<organism evidence="10 11">
    <name type="scientific">Streptoalloteichus tenebrarius (strain ATCC 17920 / DSM 40477 / JCM 4838 / CBS 697.72 / NBRC 16177 / NCIMB 11028 / NRRL B-12390 / A12253. 1 / ISP 5477)</name>
    <name type="common">Streptomyces tenebrarius</name>
    <dbReference type="NCBI Taxonomy" id="1933"/>
    <lineage>
        <taxon>Bacteria</taxon>
        <taxon>Bacillati</taxon>
        <taxon>Actinomycetota</taxon>
        <taxon>Actinomycetes</taxon>
        <taxon>Pseudonocardiales</taxon>
        <taxon>Pseudonocardiaceae</taxon>
        <taxon>Streptoalloteichus</taxon>
    </lineage>
</organism>
<evidence type="ECO:0000256" key="6">
    <source>
        <dbReference type="ARBA" id="ARBA00023136"/>
    </source>
</evidence>
<sequence length="578" mass="62392">MIRKIYRLWPQRGLLLRIWSLTAALAVLQGLLLGLLVPILRALLRPEPDFAAATPWLVAGAVGLVLHQVLFVLSTPVEFGAGTKLAAQLRHHLMRQVTTLPLGWFTTERKAEFARTVTSVVGTLAPLTVLVGGPAITGVVLPLTVTAVTFAVDWRLALVLLGTLPLAVLALRRSRRIVAEVSVDMEVAGNEVAGRTIEFGQAQPVLRAAGHGSTGGARMRAALDDHCGRSLRALDRMLFPDLSYSGIVMAGYVLVLVLALQFLFTGTLSAPDTVALLVLVVRFLESLGGMIDHASGIGAMDYLADRVEEVRHVPALPRAARPVRRVDRADIEFSDVTFRYERGRPALSGVSFRCRPGTTTALVGPSGSGKTTVIRLIARFFDVDSGSVRVGGVDVRDLDHDVLLGEIAIVFQDVYLFDTTIEENLRVARPDATDADLAAAARAARLDEVLDRLPDGWRTRVGEGGHQLSGGERQRVSIARAFLKRARVVLVDEAASALDPENESAVNDAIAALAEDPERTVIVIAHRPTTLTSADQVIALDAGRVVETGTPAELRDTGGTFARIYHQYENARSWRISS</sequence>
<dbReference type="PANTHER" id="PTHR24221">
    <property type="entry name" value="ATP-BINDING CASSETTE SUB-FAMILY B"/>
    <property type="match status" value="1"/>
</dbReference>
<keyword evidence="6 7" id="KW-0472">Membrane</keyword>
<dbReference type="SMART" id="SM00382">
    <property type="entry name" value="AAA"/>
    <property type="match status" value="1"/>
</dbReference>
<dbReference type="Proteomes" id="UP001205311">
    <property type="component" value="Unassembled WGS sequence"/>
</dbReference>
<dbReference type="PROSITE" id="PS50893">
    <property type="entry name" value="ABC_TRANSPORTER_2"/>
    <property type="match status" value="1"/>
</dbReference>
<evidence type="ECO:0000256" key="1">
    <source>
        <dbReference type="ARBA" id="ARBA00004651"/>
    </source>
</evidence>
<evidence type="ECO:0000313" key="10">
    <source>
        <dbReference type="EMBL" id="MCP2259791.1"/>
    </source>
</evidence>
<comment type="caution">
    <text evidence="10">The sequence shown here is derived from an EMBL/GenBank/DDBJ whole genome shotgun (WGS) entry which is preliminary data.</text>
</comment>
<dbReference type="PANTHER" id="PTHR24221:SF590">
    <property type="entry name" value="COMPONENT LINKED WITH THE ASSEMBLY OF CYTOCHROME' TRANSPORT TRANSMEMBRANE ATP-BINDING PROTEIN ABC TRANSPORTER CYDD-RELATED"/>
    <property type="match status" value="1"/>
</dbReference>
<protein>
    <submittedName>
        <fullName evidence="10">ATP-binding cassette, subfamily B</fullName>
    </submittedName>
</protein>
<feature type="transmembrane region" description="Helical" evidence="7">
    <location>
        <begin position="154"/>
        <end position="171"/>
    </location>
</feature>
<evidence type="ECO:0000259" key="9">
    <source>
        <dbReference type="PROSITE" id="PS50929"/>
    </source>
</evidence>
<dbReference type="Gene3D" id="3.40.50.300">
    <property type="entry name" value="P-loop containing nucleotide triphosphate hydrolases"/>
    <property type="match status" value="1"/>
</dbReference>
<gene>
    <name evidence="10" type="ORF">LX15_003500</name>
</gene>
<dbReference type="InterPro" id="IPR011527">
    <property type="entry name" value="ABC1_TM_dom"/>
</dbReference>
<feature type="transmembrane region" description="Helical" evidence="7">
    <location>
        <begin position="117"/>
        <end position="142"/>
    </location>
</feature>
<dbReference type="InterPro" id="IPR036640">
    <property type="entry name" value="ABC1_TM_sf"/>
</dbReference>
<dbReference type="Pfam" id="PF00664">
    <property type="entry name" value="ABC_membrane"/>
    <property type="match status" value="1"/>
</dbReference>
<feature type="domain" description="ABC transmembrane type-1" evidence="9">
    <location>
        <begin position="21"/>
        <end position="299"/>
    </location>
</feature>
<dbReference type="InterPro" id="IPR039421">
    <property type="entry name" value="Type_1_exporter"/>
</dbReference>
<dbReference type="Gene3D" id="1.20.1560.10">
    <property type="entry name" value="ABC transporter type 1, transmembrane domain"/>
    <property type="match status" value="1"/>
</dbReference>
<dbReference type="InterPro" id="IPR003593">
    <property type="entry name" value="AAA+_ATPase"/>
</dbReference>
<evidence type="ECO:0000256" key="5">
    <source>
        <dbReference type="ARBA" id="ARBA00022989"/>
    </source>
</evidence>
<dbReference type="InterPro" id="IPR003439">
    <property type="entry name" value="ABC_transporter-like_ATP-bd"/>
</dbReference>
<name>A0ABT1HWA8_STRSD</name>
<feature type="transmembrane region" description="Helical" evidence="7">
    <location>
        <begin position="21"/>
        <end position="44"/>
    </location>
</feature>
<comment type="subcellular location">
    <subcellularLocation>
        <location evidence="1">Cell membrane</location>
        <topology evidence="1">Multi-pass membrane protein</topology>
    </subcellularLocation>
</comment>
<feature type="transmembrane region" description="Helical" evidence="7">
    <location>
        <begin position="242"/>
        <end position="264"/>
    </location>
</feature>
<keyword evidence="5 7" id="KW-1133">Transmembrane helix</keyword>
<keyword evidence="3" id="KW-0547">Nucleotide-binding</keyword>
<evidence type="ECO:0000256" key="2">
    <source>
        <dbReference type="ARBA" id="ARBA00022692"/>
    </source>
</evidence>
<keyword evidence="4 10" id="KW-0067">ATP-binding</keyword>
<feature type="transmembrane region" description="Helical" evidence="7">
    <location>
        <begin position="56"/>
        <end position="74"/>
    </location>
</feature>